<feature type="chain" id="PRO_5023096407" evidence="2">
    <location>
        <begin position="26"/>
        <end position="277"/>
    </location>
</feature>
<evidence type="ECO:0000256" key="1">
    <source>
        <dbReference type="SAM" id="MobiDB-lite"/>
    </source>
</evidence>
<feature type="region of interest" description="Disordered" evidence="1">
    <location>
        <begin position="78"/>
        <end position="190"/>
    </location>
</feature>
<dbReference type="EMBL" id="CABPRJ010000488">
    <property type="protein sequence ID" value="VVC29197.1"/>
    <property type="molecule type" value="Genomic_DNA"/>
</dbReference>
<protein>
    <submittedName>
        <fullName evidence="3">Uncharacterized protein</fullName>
    </submittedName>
</protein>
<dbReference type="Proteomes" id="UP000325440">
    <property type="component" value="Unassembled WGS sequence"/>
</dbReference>
<organism evidence="3 4">
    <name type="scientific">Cinara cedri</name>
    <dbReference type="NCBI Taxonomy" id="506608"/>
    <lineage>
        <taxon>Eukaryota</taxon>
        <taxon>Metazoa</taxon>
        <taxon>Ecdysozoa</taxon>
        <taxon>Arthropoda</taxon>
        <taxon>Hexapoda</taxon>
        <taxon>Insecta</taxon>
        <taxon>Pterygota</taxon>
        <taxon>Neoptera</taxon>
        <taxon>Paraneoptera</taxon>
        <taxon>Hemiptera</taxon>
        <taxon>Sternorrhyncha</taxon>
        <taxon>Aphidomorpha</taxon>
        <taxon>Aphidoidea</taxon>
        <taxon>Aphididae</taxon>
        <taxon>Lachninae</taxon>
        <taxon>Cinara</taxon>
    </lineage>
</organism>
<dbReference type="PROSITE" id="PS51257">
    <property type="entry name" value="PROKAR_LIPOPROTEIN"/>
    <property type="match status" value="1"/>
</dbReference>
<proteinExistence type="predicted"/>
<reference evidence="3 4" key="1">
    <citation type="submission" date="2019-08" db="EMBL/GenBank/DDBJ databases">
        <authorList>
            <person name="Alioto T."/>
            <person name="Alioto T."/>
            <person name="Gomez Garrido J."/>
        </authorList>
    </citation>
    <scope>NUCLEOTIDE SEQUENCE [LARGE SCALE GENOMIC DNA]</scope>
</reference>
<evidence type="ECO:0000256" key="2">
    <source>
        <dbReference type="SAM" id="SignalP"/>
    </source>
</evidence>
<feature type="compositionally biased region" description="Acidic residues" evidence="1">
    <location>
        <begin position="181"/>
        <end position="190"/>
    </location>
</feature>
<keyword evidence="2" id="KW-0732">Signal</keyword>
<feature type="signal peptide" evidence="2">
    <location>
        <begin position="1"/>
        <end position="25"/>
    </location>
</feature>
<keyword evidence="4" id="KW-1185">Reference proteome</keyword>
<sequence>MAKRVAPVPLALYVLVGCFRNTCSGAPCRSCPDAAVHARYDVHGTDAADGDPVPGGYEVYRRPDLPWATNYGTALTSVTDRAAARRDPGPRNSKSACSAVPQACRDKSTRPGSKGTPTRGGKCAGHRKSTVGDVDRTRGRSADGYGRKTPKTVKTRRTAKCKKRKSLQRNAAGSPEITGAGDDDGDGDDGDNGIYGRVSMMDDNGAGSAVELSDTNKQFVRCLAKMTDLRRIISPYAEDLVIFITGQKTARVDIAVATCVQLIKQLSVLWTIAIFCF</sequence>
<accession>A0A5E4MEB5</accession>
<dbReference type="AlphaFoldDB" id="A0A5E4MEB5"/>
<gene>
    <name evidence="3" type="ORF">CINCED_3A022542</name>
</gene>
<feature type="compositionally biased region" description="Basic residues" evidence="1">
    <location>
        <begin position="148"/>
        <end position="167"/>
    </location>
</feature>
<evidence type="ECO:0000313" key="3">
    <source>
        <dbReference type="EMBL" id="VVC29197.1"/>
    </source>
</evidence>
<evidence type="ECO:0000313" key="4">
    <source>
        <dbReference type="Proteomes" id="UP000325440"/>
    </source>
</evidence>
<name>A0A5E4MEB5_9HEMI</name>